<dbReference type="GO" id="GO:0003677">
    <property type="term" value="F:DNA binding"/>
    <property type="evidence" value="ECO:0007669"/>
    <property type="project" value="InterPro"/>
</dbReference>
<dbReference type="InterPro" id="IPR007159">
    <property type="entry name" value="SpoVT-AbrB_dom"/>
</dbReference>
<protein>
    <submittedName>
        <fullName evidence="2">Transcriptional regulator AbrB family</fullName>
    </submittedName>
</protein>
<dbReference type="EMBL" id="AUZY01008913">
    <property type="protein sequence ID" value="EQD44399.1"/>
    <property type="molecule type" value="Genomic_DNA"/>
</dbReference>
<reference evidence="2" key="2">
    <citation type="journal article" date="2014" name="ISME J.">
        <title>Microbial stratification in low pH oxic and suboxic macroscopic growths along an acid mine drainage.</title>
        <authorList>
            <person name="Mendez-Garcia C."/>
            <person name="Mesa V."/>
            <person name="Sprenger R.R."/>
            <person name="Richter M."/>
            <person name="Diez M.S."/>
            <person name="Solano J."/>
            <person name="Bargiela R."/>
            <person name="Golyshina O.V."/>
            <person name="Manteca A."/>
            <person name="Ramos J.L."/>
            <person name="Gallego J.R."/>
            <person name="Llorente I."/>
            <person name="Martins Dos Santos V.A."/>
            <person name="Jensen O.N."/>
            <person name="Pelaez A.I."/>
            <person name="Sanchez J."/>
            <person name="Ferrer M."/>
        </authorList>
    </citation>
    <scope>NUCLEOTIDE SEQUENCE</scope>
</reference>
<organism evidence="2">
    <name type="scientific">mine drainage metagenome</name>
    <dbReference type="NCBI Taxonomy" id="410659"/>
    <lineage>
        <taxon>unclassified sequences</taxon>
        <taxon>metagenomes</taxon>
        <taxon>ecological metagenomes</taxon>
    </lineage>
</organism>
<dbReference type="SMART" id="SM00966">
    <property type="entry name" value="SpoVT_AbrB"/>
    <property type="match status" value="1"/>
</dbReference>
<reference evidence="2" key="1">
    <citation type="submission" date="2013-08" db="EMBL/GenBank/DDBJ databases">
        <authorList>
            <person name="Mendez C."/>
            <person name="Richter M."/>
            <person name="Ferrer M."/>
            <person name="Sanchez J."/>
        </authorList>
    </citation>
    <scope>NUCLEOTIDE SEQUENCE</scope>
</reference>
<evidence type="ECO:0000313" key="2">
    <source>
        <dbReference type="EMBL" id="EQD44399.1"/>
    </source>
</evidence>
<comment type="caution">
    <text evidence="2">The sequence shown here is derived from an EMBL/GenBank/DDBJ whole genome shotgun (WGS) entry which is preliminary data.</text>
</comment>
<feature type="domain" description="SpoVT-AbrB" evidence="1">
    <location>
        <begin position="4"/>
        <end position="49"/>
    </location>
</feature>
<dbReference type="Gene3D" id="2.10.260.10">
    <property type="match status" value="1"/>
</dbReference>
<proteinExistence type="predicted"/>
<dbReference type="Pfam" id="PF04014">
    <property type="entry name" value="MazE_antitoxin"/>
    <property type="match status" value="1"/>
</dbReference>
<name>T1AUM3_9ZZZZ</name>
<gene>
    <name evidence="2" type="ORF">B1B_13539</name>
</gene>
<dbReference type="SUPFAM" id="SSF89447">
    <property type="entry name" value="AbrB/MazE/MraZ-like"/>
    <property type="match status" value="1"/>
</dbReference>
<dbReference type="InterPro" id="IPR037914">
    <property type="entry name" value="SpoVT-AbrB_sf"/>
</dbReference>
<evidence type="ECO:0000259" key="1">
    <source>
        <dbReference type="SMART" id="SM00966"/>
    </source>
</evidence>
<dbReference type="AlphaFoldDB" id="T1AUM3"/>
<sequence>MDAVTVSPKFQVVIPERVRREQRIHPGDKLAVIVKHGVLHLVPILPLEKTKGIHRRIGLKDLRDQHDRF</sequence>
<dbReference type="NCBIfam" id="TIGR01439">
    <property type="entry name" value="lp_hng_hel_AbrB"/>
    <property type="match status" value="1"/>
</dbReference>
<accession>T1AUM3</accession>